<evidence type="ECO:0000256" key="1">
    <source>
        <dbReference type="ARBA" id="ARBA00001971"/>
    </source>
</evidence>
<dbReference type="InterPro" id="IPR001128">
    <property type="entry name" value="Cyt_P450"/>
</dbReference>
<keyword evidence="6 8" id="KW-0408">Iron</keyword>
<evidence type="ECO:0000256" key="5">
    <source>
        <dbReference type="ARBA" id="ARBA00023002"/>
    </source>
</evidence>
<comment type="cofactor">
    <cofactor evidence="1 8">
        <name>heme</name>
        <dbReference type="ChEBI" id="CHEBI:30413"/>
    </cofactor>
</comment>
<evidence type="ECO:0000256" key="3">
    <source>
        <dbReference type="ARBA" id="ARBA00022617"/>
    </source>
</evidence>
<name>A0A1L9U387_ASPBC</name>
<evidence type="ECO:0000256" key="2">
    <source>
        <dbReference type="ARBA" id="ARBA00010617"/>
    </source>
</evidence>
<dbReference type="GO" id="GO:0020037">
    <property type="term" value="F:heme binding"/>
    <property type="evidence" value="ECO:0007669"/>
    <property type="project" value="InterPro"/>
</dbReference>
<dbReference type="Proteomes" id="UP000184499">
    <property type="component" value="Unassembled WGS sequence"/>
</dbReference>
<dbReference type="InterPro" id="IPR050121">
    <property type="entry name" value="Cytochrome_P450_monoxygenase"/>
</dbReference>
<protein>
    <submittedName>
        <fullName evidence="10">Uncharacterized protein</fullName>
    </submittedName>
</protein>
<dbReference type="InterPro" id="IPR017972">
    <property type="entry name" value="Cyt_P450_CS"/>
</dbReference>
<dbReference type="GO" id="GO:0004497">
    <property type="term" value="F:monooxygenase activity"/>
    <property type="evidence" value="ECO:0007669"/>
    <property type="project" value="UniProtKB-KW"/>
</dbReference>
<dbReference type="VEuPathDB" id="FungiDB:ASPBRDRAFT_666479"/>
<keyword evidence="3 8" id="KW-0349">Heme</keyword>
<dbReference type="RefSeq" id="XP_067473394.1">
    <property type="nucleotide sequence ID" value="XM_067628754.1"/>
</dbReference>
<dbReference type="GO" id="GO:0016705">
    <property type="term" value="F:oxidoreductase activity, acting on paired donors, with incorporation or reduction of molecular oxygen"/>
    <property type="evidence" value="ECO:0007669"/>
    <property type="project" value="InterPro"/>
</dbReference>
<dbReference type="CDD" id="cd11058">
    <property type="entry name" value="CYP60B-like"/>
    <property type="match status" value="1"/>
</dbReference>
<evidence type="ECO:0000313" key="11">
    <source>
        <dbReference type="Proteomes" id="UP000184499"/>
    </source>
</evidence>
<evidence type="ECO:0000256" key="8">
    <source>
        <dbReference type="PIRSR" id="PIRSR602401-1"/>
    </source>
</evidence>
<dbReference type="Gene3D" id="1.10.630.10">
    <property type="entry name" value="Cytochrome P450"/>
    <property type="match status" value="1"/>
</dbReference>
<dbReference type="STRING" id="767769.A0A1L9U387"/>
<dbReference type="OMA" id="YYSYHLG"/>
<evidence type="ECO:0000256" key="6">
    <source>
        <dbReference type="ARBA" id="ARBA00023004"/>
    </source>
</evidence>
<keyword evidence="7 9" id="KW-0503">Monooxygenase</keyword>
<keyword evidence="4 8" id="KW-0479">Metal-binding</keyword>
<reference evidence="11" key="1">
    <citation type="journal article" date="2017" name="Genome Biol.">
        <title>Comparative genomics reveals high biological diversity and specific adaptations in the industrially and medically important fungal genus Aspergillus.</title>
        <authorList>
            <person name="de Vries R.P."/>
            <person name="Riley R."/>
            <person name="Wiebenga A."/>
            <person name="Aguilar-Osorio G."/>
            <person name="Amillis S."/>
            <person name="Uchima C.A."/>
            <person name="Anderluh G."/>
            <person name="Asadollahi M."/>
            <person name="Askin M."/>
            <person name="Barry K."/>
            <person name="Battaglia E."/>
            <person name="Bayram O."/>
            <person name="Benocci T."/>
            <person name="Braus-Stromeyer S.A."/>
            <person name="Caldana C."/>
            <person name="Canovas D."/>
            <person name="Cerqueira G.C."/>
            <person name="Chen F."/>
            <person name="Chen W."/>
            <person name="Choi C."/>
            <person name="Clum A."/>
            <person name="Dos Santos R.A."/>
            <person name="Damasio A.R."/>
            <person name="Diallinas G."/>
            <person name="Emri T."/>
            <person name="Fekete E."/>
            <person name="Flipphi M."/>
            <person name="Freyberg S."/>
            <person name="Gallo A."/>
            <person name="Gournas C."/>
            <person name="Habgood R."/>
            <person name="Hainaut M."/>
            <person name="Harispe M.L."/>
            <person name="Henrissat B."/>
            <person name="Hilden K.S."/>
            <person name="Hope R."/>
            <person name="Hossain A."/>
            <person name="Karabika E."/>
            <person name="Karaffa L."/>
            <person name="Karanyi Z."/>
            <person name="Krasevec N."/>
            <person name="Kuo A."/>
            <person name="Kusch H."/>
            <person name="LaButti K."/>
            <person name="Lagendijk E.L."/>
            <person name="Lapidus A."/>
            <person name="Levasseur A."/>
            <person name="Lindquist E."/>
            <person name="Lipzen A."/>
            <person name="Logrieco A.F."/>
            <person name="MacCabe A."/>
            <person name="Maekelae M.R."/>
            <person name="Malavazi I."/>
            <person name="Melin P."/>
            <person name="Meyer V."/>
            <person name="Mielnichuk N."/>
            <person name="Miskei M."/>
            <person name="Molnar A.P."/>
            <person name="Mule G."/>
            <person name="Ngan C.Y."/>
            <person name="Orejas M."/>
            <person name="Orosz E."/>
            <person name="Ouedraogo J.P."/>
            <person name="Overkamp K.M."/>
            <person name="Park H.-S."/>
            <person name="Perrone G."/>
            <person name="Piumi F."/>
            <person name="Punt P.J."/>
            <person name="Ram A.F."/>
            <person name="Ramon A."/>
            <person name="Rauscher S."/>
            <person name="Record E."/>
            <person name="Riano-Pachon D.M."/>
            <person name="Robert V."/>
            <person name="Roehrig J."/>
            <person name="Ruller R."/>
            <person name="Salamov A."/>
            <person name="Salih N.S."/>
            <person name="Samson R.A."/>
            <person name="Sandor E."/>
            <person name="Sanguinetti M."/>
            <person name="Schuetze T."/>
            <person name="Sepcic K."/>
            <person name="Shelest E."/>
            <person name="Sherlock G."/>
            <person name="Sophianopoulou V."/>
            <person name="Squina F.M."/>
            <person name="Sun H."/>
            <person name="Susca A."/>
            <person name="Todd R.B."/>
            <person name="Tsang A."/>
            <person name="Unkles S.E."/>
            <person name="van de Wiele N."/>
            <person name="van Rossen-Uffink D."/>
            <person name="Oliveira J.V."/>
            <person name="Vesth T.C."/>
            <person name="Visser J."/>
            <person name="Yu J.-H."/>
            <person name="Zhou M."/>
            <person name="Andersen M.R."/>
            <person name="Archer D.B."/>
            <person name="Baker S.E."/>
            <person name="Benoit I."/>
            <person name="Brakhage A.A."/>
            <person name="Braus G.H."/>
            <person name="Fischer R."/>
            <person name="Frisvad J.C."/>
            <person name="Goldman G.H."/>
            <person name="Houbraken J."/>
            <person name="Oakley B."/>
            <person name="Pocsi I."/>
            <person name="Scazzocchio C."/>
            <person name="Seiboth B."/>
            <person name="vanKuyk P.A."/>
            <person name="Wortman J."/>
            <person name="Dyer P.S."/>
            <person name="Grigoriev I.V."/>
        </authorList>
    </citation>
    <scope>NUCLEOTIDE SEQUENCE [LARGE SCALE GENOMIC DNA]</scope>
    <source>
        <strain evidence="11">CBS 101740 / IMI 381727 / IBT 21946</strain>
    </source>
</reference>
<dbReference type="Pfam" id="PF00067">
    <property type="entry name" value="p450"/>
    <property type="match status" value="1"/>
</dbReference>
<dbReference type="AlphaFoldDB" id="A0A1L9U387"/>
<dbReference type="OrthoDB" id="1470350at2759"/>
<dbReference type="InterPro" id="IPR002401">
    <property type="entry name" value="Cyt_P450_E_grp-I"/>
</dbReference>
<keyword evidence="11" id="KW-1185">Reference proteome</keyword>
<feature type="binding site" description="axial binding residue" evidence="8">
    <location>
        <position position="435"/>
    </location>
    <ligand>
        <name>heme</name>
        <dbReference type="ChEBI" id="CHEBI:30413"/>
    </ligand>
    <ligandPart>
        <name>Fe</name>
        <dbReference type="ChEBI" id="CHEBI:18248"/>
    </ligandPart>
</feature>
<dbReference type="PROSITE" id="PS00086">
    <property type="entry name" value="CYTOCHROME_P450"/>
    <property type="match status" value="1"/>
</dbReference>
<evidence type="ECO:0000256" key="7">
    <source>
        <dbReference type="ARBA" id="ARBA00023033"/>
    </source>
</evidence>
<sequence length="496" mass="57313">MTWQGIMQLFLEITHYNLFRHPLRKYPGPWWLAASRLPYSFFILRGIATKRTRELHDEYGHVVRISPDTLSYTCKQVWFDVYGGDLTRPRAGVPKDPLYYVKQDQGSDISSAGDADHRRLRRILGHAFSGRAVTLQEKYLRQYIALFIARLRQQTNQTLNGRRAGVVNLTHWLNLLTTDIIGELTFGKAFGGLEDGELHPWLNQLFWVFKTSSFIREINRWSTLVTKALFYCTPRKVFQRQHAVTLFCQEARARRVQLGTGRPDFMSEMLENAENQRMTQSEVDLAAMTLTIAGSETVATMLSGAVYLLCTNPGVLRALTDRIRADFAQDSDLNLVNLQQHQFLNAVLLECLRLYPPAPDSLFRRTTTSGTIIMGEFIPPQTCVTMNLWAANRSTLNFHRPDEMVPERWVKPCPPEFQNDDRDVMKPFSVGDRDCLGKNLAWAEIRMTLAWTLWHFDLELDPISRCWIDRQKVFMLWQKPPLMIRISPRPQVNCAA</sequence>
<keyword evidence="5 9" id="KW-0560">Oxidoreductase</keyword>
<dbReference type="SUPFAM" id="SSF48264">
    <property type="entry name" value="Cytochrome P450"/>
    <property type="match status" value="1"/>
</dbReference>
<dbReference type="PRINTS" id="PR00463">
    <property type="entry name" value="EP450I"/>
</dbReference>
<evidence type="ECO:0000313" key="10">
    <source>
        <dbReference type="EMBL" id="OJJ66144.1"/>
    </source>
</evidence>
<accession>A0A1L9U387</accession>
<dbReference type="EMBL" id="KV878701">
    <property type="protein sequence ID" value="OJJ66144.1"/>
    <property type="molecule type" value="Genomic_DNA"/>
</dbReference>
<dbReference type="PANTHER" id="PTHR24305">
    <property type="entry name" value="CYTOCHROME P450"/>
    <property type="match status" value="1"/>
</dbReference>
<gene>
    <name evidence="10" type="ORF">ASPBRDRAFT_666479</name>
</gene>
<dbReference type="InterPro" id="IPR036396">
    <property type="entry name" value="Cyt_P450_sf"/>
</dbReference>
<evidence type="ECO:0000256" key="9">
    <source>
        <dbReference type="RuleBase" id="RU000461"/>
    </source>
</evidence>
<evidence type="ECO:0000256" key="4">
    <source>
        <dbReference type="ARBA" id="ARBA00022723"/>
    </source>
</evidence>
<dbReference type="PRINTS" id="PR00385">
    <property type="entry name" value="P450"/>
</dbReference>
<dbReference type="PANTHER" id="PTHR24305:SF210">
    <property type="entry name" value="CYTOCHROME P450 MONOOXYGENASE ASQL-RELATED"/>
    <property type="match status" value="1"/>
</dbReference>
<dbReference type="GO" id="GO:0005506">
    <property type="term" value="F:iron ion binding"/>
    <property type="evidence" value="ECO:0007669"/>
    <property type="project" value="InterPro"/>
</dbReference>
<proteinExistence type="inferred from homology"/>
<dbReference type="GeneID" id="93581242"/>
<organism evidence="10 11">
    <name type="scientific">Aspergillus brasiliensis (strain CBS 101740 / IMI 381727 / IBT 21946)</name>
    <dbReference type="NCBI Taxonomy" id="767769"/>
    <lineage>
        <taxon>Eukaryota</taxon>
        <taxon>Fungi</taxon>
        <taxon>Dikarya</taxon>
        <taxon>Ascomycota</taxon>
        <taxon>Pezizomycotina</taxon>
        <taxon>Eurotiomycetes</taxon>
        <taxon>Eurotiomycetidae</taxon>
        <taxon>Eurotiales</taxon>
        <taxon>Aspergillaceae</taxon>
        <taxon>Aspergillus</taxon>
        <taxon>Aspergillus subgen. Circumdati</taxon>
    </lineage>
</organism>
<comment type="similarity">
    <text evidence="2 9">Belongs to the cytochrome P450 family.</text>
</comment>